<dbReference type="EC" id="1.8.1.4" evidence="2 14"/>
<dbReference type="Proteomes" id="UP000029050">
    <property type="component" value="Unassembled WGS sequence"/>
</dbReference>
<evidence type="ECO:0000256" key="8">
    <source>
        <dbReference type="ARBA" id="ARBA00023157"/>
    </source>
</evidence>
<dbReference type="RefSeq" id="WP_081884308.1">
    <property type="nucleotide sequence ID" value="NZ_JGZI01000009.1"/>
</dbReference>
<feature type="domain" description="FAD/NAD(P)-binding" evidence="17">
    <location>
        <begin position="25"/>
        <end position="347"/>
    </location>
</feature>
<dbReference type="PRINTS" id="PR00411">
    <property type="entry name" value="PNDRDTASEI"/>
</dbReference>
<dbReference type="GeneID" id="98300583"/>
<organism evidence="18 19">
    <name type="scientific">Bifidobacterium psychraerophilum</name>
    <dbReference type="NCBI Taxonomy" id="218140"/>
    <lineage>
        <taxon>Bacteria</taxon>
        <taxon>Bacillati</taxon>
        <taxon>Actinomycetota</taxon>
        <taxon>Actinomycetes</taxon>
        <taxon>Bifidobacteriales</taxon>
        <taxon>Bifidobacteriaceae</taxon>
        <taxon>Bifidobacterium</taxon>
    </lineage>
</organism>
<feature type="active site" description="Proton acceptor" evidence="11">
    <location>
        <position position="471"/>
    </location>
</feature>
<dbReference type="eggNOG" id="COG1249">
    <property type="taxonomic scope" value="Bacteria"/>
</dbReference>
<gene>
    <name evidence="18" type="ORF">BPSY_1378</name>
</gene>
<evidence type="ECO:0000313" key="18">
    <source>
        <dbReference type="EMBL" id="KFI82528.1"/>
    </source>
</evidence>
<evidence type="ECO:0000256" key="5">
    <source>
        <dbReference type="ARBA" id="ARBA00022827"/>
    </source>
</evidence>
<dbReference type="InterPro" id="IPR023753">
    <property type="entry name" value="FAD/NAD-binding_dom"/>
</dbReference>
<comment type="cofactor">
    <cofactor evidence="12 14">
        <name>FAD</name>
        <dbReference type="ChEBI" id="CHEBI:57692"/>
    </cofactor>
    <text evidence="12 14">Binds 1 FAD per subunit.</text>
</comment>
<dbReference type="STRING" id="218140.BPSY_1378"/>
<evidence type="ECO:0000256" key="11">
    <source>
        <dbReference type="PIRSR" id="PIRSR000350-2"/>
    </source>
</evidence>
<dbReference type="GO" id="GO:0005737">
    <property type="term" value="C:cytoplasm"/>
    <property type="evidence" value="ECO:0007669"/>
    <property type="project" value="UniProtKB-ARBA"/>
</dbReference>
<dbReference type="PANTHER" id="PTHR22912">
    <property type="entry name" value="DISULFIDE OXIDOREDUCTASE"/>
    <property type="match status" value="1"/>
</dbReference>
<dbReference type="SUPFAM" id="SSF55424">
    <property type="entry name" value="FAD/NAD-linked reductases, dimerisation (C-terminal) domain"/>
    <property type="match status" value="1"/>
</dbReference>
<dbReference type="EMBL" id="JGZI01000009">
    <property type="protein sequence ID" value="KFI82528.1"/>
    <property type="molecule type" value="Genomic_DNA"/>
</dbReference>
<dbReference type="PIRSF" id="PIRSF000350">
    <property type="entry name" value="Mercury_reductase_MerA"/>
    <property type="match status" value="1"/>
</dbReference>
<dbReference type="GO" id="GO:0004148">
    <property type="term" value="F:dihydrolipoyl dehydrogenase (NADH) activity"/>
    <property type="evidence" value="ECO:0007669"/>
    <property type="project" value="UniProtKB-EC"/>
</dbReference>
<dbReference type="InterPro" id="IPR036188">
    <property type="entry name" value="FAD/NAD-bd_sf"/>
</dbReference>
<dbReference type="Pfam" id="PF02852">
    <property type="entry name" value="Pyr_redox_dim"/>
    <property type="match status" value="1"/>
</dbReference>
<evidence type="ECO:0000256" key="3">
    <source>
        <dbReference type="ARBA" id="ARBA00016961"/>
    </source>
</evidence>
<feature type="binding site" evidence="12">
    <location>
        <position position="332"/>
    </location>
    <ligand>
        <name>FAD</name>
        <dbReference type="ChEBI" id="CHEBI:57692"/>
    </ligand>
</feature>
<evidence type="ECO:0000256" key="7">
    <source>
        <dbReference type="ARBA" id="ARBA00023027"/>
    </source>
</evidence>
<protein>
    <recommendedName>
        <fullName evidence="3 14">Dihydrolipoyl dehydrogenase</fullName>
        <ecNumber evidence="2 14">1.8.1.4</ecNumber>
    </recommendedName>
</protein>
<sequence>MSEAHEDTQNSTDTTETAEHDRLQYDIAVIGAGPGGYSAALRASELGKHVVIIERDAVVGGTCLNRGCIPTKALITSVGTINEAKHAQSTGIKLEFQGIDFGELRDHRERMVSTMTEGLAALLKHRKVDVIHGQASISGTGELTVQNDDSTQTIKATDIIIATGSRPRPLPDIPFSDVILDSDHALTLDTFPDSAVIIGSGAIALEFASLWNTAGCKVTLLARKDRVISGWSKRAGVTLGRELKRSGINLITHASCTGIDTGDNLGATVHYKDEHDDEQQVEADVVLVAIGRQAATDAQWFADAGIDLDGHGLVKTDELGQSSVEHVWAVGDITPGHQLAHRAFEQGITVAEAIAGLEPRGVDDNTVPQIVFSTPEAAAVGMTLDAAQEDDTLVSVKETAYPMMSNARVLMTGQGGSLSVVTGCDESDPDTPVVLGAQIIGPHASEMIAEAEQLVGNRVPLADAARLIHPHPTFSEAFGESLLKADERPLHVR</sequence>
<dbReference type="OrthoDB" id="4678789at2"/>
<name>A0A087CGX8_9BIFI</name>
<proteinExistence type="inferred from homology"/>
<evidence type="ECO:0000256" key="13">
    <source>
        <dbReference type="PIRSR" id="PIRSR000350-4"/>
    </source>
</evidence>
<keyword evidence="6 14" id="KW-0560">Oxidoreductase</keyword>
<dbReference type="Gene3D" id="3.30.390.30">
    <property type="match status" value="1"/>
</dbReference>
<feature type="binding site" evidence="12">
    <location>
        <begin position="199"/>
        <end position="206"/>
    </location>
    <ligand>
        <name>NAD(+)</name>
        <dbReference type="ChEBI" id="CHEBI:57540"/>
    </ligand>
</feature>
<feature type="domain" description="Pyridine nucleotide-disulphide oxidoreductase dimerisation" evidence="16">
    <location>
        <begin position="367"/>
        <end position="480"/>
    </location>
</feature>
<evidence type="ECO:0000256" key="2">
    <source>
        <dbReference type="ARBA" id="ARBA00012608"/>
    </source>
</evidence>
<dbReference type="GO" id="GO:0050660">
    <property type="term" value="F:flavin adenine dinucleotide binding"/>
    <property type="evidence" value="ECO:0007669"/>
    <property type="project" value="InterPro"/>
</dbReference>
<comment type="caution">
    <text evidence="18">The sequence shown here is derived from an EMBL/GenBank/DDBJ whole genome shotgun (WGS) entry which is preliminary data.</text>
</comment>
<feature type="disulfide bond" description="Redox-active" evidence="13">
    <location>
        <begin position="63"/>
        <end position="68"/>
    </location>
</feature>
<dbReference type="InterPro" id="IPR001100">
    <property type="entry name" value="Pyr_nuc-diS_OxRdtase"/>
</dbReference>
<evidence type="ECO:0000256" key="10">
    <source>
        <dbReference type="ARBA" id="ARBA00049187"/>
    </source>
</evidence>
<dbReference type="NCBIfam" id="TIGR01350">
    <property type="entry name" value="lipoamide_DH"/>
    <property type="match status" value="1"/>
</dbReference>
<keyword evidence="12" id="KW-0547">Nucleotide-binding</keyword>
<evidence type="ECO:0000256" key="15">
    <source>
        <dbReference type="SAM" id="MobiDB-lite"/>
    </source>
</evidence>
<dbReference type="Pfam" id="PF07992">
    <property type="entry name" value="Pyr_redox_2"/>
    <property type="match status" value="1"/>
</dbReference>
<evidence type="ECO:0000256" key="1">
    <source>
        <dbReference type="ARBA" id="ARBA00007532"/>
    </source>
</evidence>
<dbReference type="Gene3D" id="3.50.50.60">
    <property type="entry name" value="FAD/NAD(P)-binding domain"/>
    <property type="match status" value="2"/>
</dbReference>
<dbReference type="InterPro" id="IPR004099">
    <property type="entry name" value="Pyr_nucl-diS_OxRdtase_dimer"/>
</dbReference>
<evidence type="ECO:0000259" key="16">
    <source>
        <dbReference type="Pfam" id="PF02852"/>
    </source>
</evidence>
<comment type="catalytic activity">
    <reaction evidence="10 14">
        <text>N(6)-[(R)-dihydrolipoyl]-L-lysyl-[protein] + NAD(+) = N(6)-[(R)-lipoyl]-L-lysyl-[protein] + NADH + H(+)</text>
        <dbReference type="Rhea" id="RHEA:15045"/>
        <dbReference type="Rhea" id="RHEA-COMP:10474"/>
        <dbReference type="Rhea" id="RHEA-COMP:10475"/>
        <dbReference type="ChEBI" id="CHEBI:15378"/>
        <dbReference type="ChEBI" id="CHEBI:57540"/>
        <dbReference type="ChEBI" id="CHEBI:57945"/>
        <dbReference type="ChEBI" id="CHEBI:83099"/>
        <dbReference type="ChEBI" id="CHEBI:83100"/>
        <dbReference type="EC" id="1.8.1.4"/>
    </reaction>
</comment>
<feature type="binding site" evidence="12">
    <location>
        <position position="72"/>
    </location>
    <ligand>
        <name>FAD</name>
        <dbReference type="ChEBI" id="CHEBI:57692"/>
    </ligand>
</feature>
<evidence type="ECO:0000256" key="12">
    <source>
        <dbReference type="PIRSR" id="PIRSR000350-3"/>
    </source>
</evidence>
<evidence type="ECO:0000256" key="9">
    <source>
        <dbReference type="ARBA" id="ARBA00023284"/>
    </source>
</evidence>
<keyword evidence="5 12" id="KW-0274">FAD</keyword>
<evidence type="ECO:0000256" key="4">
    <source>
        <dbReference type="ARBA" id="ARBA00022630"/>
    </source>
</evidence>
<dbReference type="PRINTS" id="PR00368">
    <property type="entry name" value="FADPNR"/>
</dbReference>
<accession>A0A087CGX8</accession>
<dbReference type="AlphaFoldDB" id="A0A087CGX8"/>
<keyword evidence="9 14" id="KW-0676">Redox-active center</keyword>
<dbReference type="InterPro" id="IPR050151">
    <property type="entry name" value="Class-I_Pyr_Nuc-Dis_Oxidored"/>
</dbReference>
<evidence type="ECO:0000256" key="14">
    <source>
        <dbReference type="RuleBase" id="RU003692"/>
    </source>
</evidence>
<dbReference type="InterPro" id="IPR012999">
    <property type="entry name" value="Pyr_OxRdtase_I_AS"/>
</dbReference>
<feature type="binding site" evidence="12">
    <location>
        <begin position="163"/>
        <end position="165"/>
    </location>
    <ligand>
        <name>FAD</name>
        <dbReference type="ChEBI" id="CHEBI:57692"/>
    </ligand>
</feature>
<keyword evidence="8" id="KW-1015">Disulfide bond</keyword>
<evidence type="ECO:0000259" key="17">
    <source>
        <dbReference type="Pfam" id="PF07992"/>
    </source>
</evidence>
<feature type="binding site" evidence="12">
    <location>
        <position position="291"/>
    </location>
    <ligand>
        <name>NAD(+)</name>
        <dbReference type="ChEBI" id="CHEBI:57540"/>
    </ligand>
</feature>
<reference evidence="18 19" key="1">
    <citation type="submission" date="2014-03" db="EMBL/GenBank/DDBJ databases">
        <title>Genomics of Bifidobacteria.</title>
        <authorList>
            <person name="Ventura M."/>
            <person name="Milani C."/>
            <person name="Lugli G.A."/>
        </authorList>
    </citation>
    <scope>NUCLEOTIDE SEQUENCE [LARGE SCALE GENOMIC DNA]</scope>
    <source>
        <strain evidence="18 19">LMG 21775</strain>
    </source>
</reference>
<dbReference type="InterPro" id="IPR016156">
    <property type="entry name" value="FAD/NAD-linked_Rdtase_dimer_sf"/>
</dbReference>
<dbReference type="GO" id="GO:0006103">
    <property type="term" value="P:2-oxoglutarate metabolic process"/>
    <property type="evidence" value="ECO:0007669"/>
    <property type="project" value="TreeGrafter"/>
</dbReference>
<dbReference type="InterPro" id="IPR006258">
    <property type="entry name" value="Lipoamide_DH"/>
</dbReference>
<keyword evidence="19" id="KW-1185">Reference proteome</keyword>
<dbReference type="PANTHER" id="PTHR22912:SF151">
    <property type="entry name" value="DIHYDROLIPOYL DEHYDROGENASE, MITOCHONDRIAL"/>
    <property type="match status" value="1"/>
</dbReference>
<comment type="similarity">
    <text evidence="1 14">Belongs to the class-I pyridine nucleotide-disulfide oxidoreductase family.</text>
</comment>
<evidence type="ECO:0000256" key="6">
    <source>
        <dbReference type="ARBA" id="ARBA00023002"/>
    </source>
</evidence>
<comment type="miscellaneous">
    <text evidence="14">The active site is a redox-active disulfide bond.</text>
</comment>
<dbReference type="SUPFAM" id="SSF51905">
    <property type="entry name" value="FAD/NAD(P)-binding domain"/>
    <property type="match status" value="1"/>
</dbReference>
<keyword evidence="7 12" id="KW-0520">NAD</keyword>
<feature type="region of interest" description="Disordered" evidence="15">
    <location>
        <begin position="1"/>
        <end position="20"/>
    </location>
</feature>
<keyword evidence="4 14" id="KW-0285">Flavoprotein</keyword>
<evidence type="ECO:0000313" key="19">
    <source>
        <dbReference type="Proteomes" id="UP000029050"/>
    </source>
</evidence>
<dbReference type="PROSITE" id="PS00076">
    <property type="entry name" value="PYRIDINE_REDOX_1"/>
    <property type="match status" value="1"/>
</dbReference>